<dbReference type="Pfam" id="PF01126">
    <property type="entry name" value="Heme_oxygenase"/>
    <property type="match status" value="1"/>
</dbReference>
<protein>
    <submittedName>
        <fullName evidence="1">Biliverdin-producing heme oxygenase</fullName>
    </submittedName>
</protein>
<dbReference type="Proteomes" id="UP000316406">
    <property type="component" value="Unassembled WGS sequence"/>
</dbReference>
<organism evidence="1 2">
    <name type="scientific">Brevibacterium aurantiacum</name>
    <dbReference type="NCBI Taxonomy" id="273384"/>
    <lineage>
        <taxon>Bacteria</taxon>
        <taxon>Bacillati</taxon>
        <taxon>Actinomycetota</taxon>
        <taxon>Actinomycetes</taxon>
        <taxon>Micrococcales</taxon>
        <taxon>Brevibacteriaceae</taxon>
        <taxon>Brevibacterium</taxon>
    </lineage>
</organism>
<accession>A0A556CAM2</accession>
<sequence>MPRLLETTASNDLGKTKPYKDAYRSRLDRLADTGGDESVVIDETLTAFTLNGHVLEDLTREPAPKEVVA</sequence>
<comment type="caution">
    <text evidence="1">The sequence shown here is derived from an EMBL/GenBank/DDBJ whole genome shotgun (WGS) entry which is preliminary data.</text>
</comment>
<dbReference type="SUPFAM" id="SSF48613">
    <property type="entry name" value="Heme oxygenase-like"/>
    <property type="match status" value="1"/>
</dbReference>
<proteinExistence type="predicted"/>
<dbReference type="InterPro" id="IPR016053">
    <property type="entry name" value="Haem_Oase-like"/>
</dbReference>
<evidence type="ECO:0000313" key="1">
    <source>
        <dbReference type="EMBL" id="TSI14487.1"/>
    </source>
</evidence>
<dbReference type="GO" id="GO:0006788">
    <property type="term" value="P:heme oxidation"/>
    <property type="evidence" value="ECO:0007669"/>
    <property type="project" value="InterPro"/>
</dbReference>
<dbReference type="RefSeq" id="WP_143923196.1">
    <property type="nucleotide sequence ID" value="NZ_VLTK01000008.1"/>
</dbReference>
<evidence type="ECO:0000313" key="2">
    <source>
        <dbReference type="Proteomes" id="UP000316406"/>
    </source>
</evidence>
<dbReference type="GO" id="GO:0004392">
    <property type="term" value="F:heme oxygenase (decyclizing) activity"/>
    <property type="evidence" value="ECO:0007669"/>
    <property type="project" value="InterPro"/>
</dbReference>
<name>A0A556CAM2_BREAU</name>
<dbReference type="InterPro" id="IPR016084">
    <property type="entry name" value="Haem_Oase-like_multi-hlx"/>
</dbReference>
<gene>
    <name evidence="1" type="ORF">FO013_13975</name>
</gene>
<dbReference type="Gene3D" id="1.20.910.10">
    <property type="entry name" value="Heme oxygenase-like"/>
    <property type="match status" value="1"/>
</dbReference>
<keyword evidence="2" id="KW-1185">Reference proteome</keyword>
<dbReference type="OrthoDB" id="5493802at2"/>
<reference evidence="1 2" key="1">
    <citation type="submission" date="2019-07" db="EMBL/GenBank/DDBJ databases">
        <title>Draft genome sequence of Brevibacterium aurantiacum XU54 isolated from Xinjiang China.</title>
        <authorList>
            <person name="Xu X."/>
        </authorList>
    </citation>
    <scope>NUCLEOTIDE SEQUENCE [LARGE SCALE GENOMIC DNA]</scope>
    <source>
        <strain evidence="1 2">XU54</strain>
    </source>
</reference>
<dbReference type="EMBL" id="VLTK01000008">
    <property type="protein sequence ID" value="TSI14487.1"/>
    <property type="molecule type" value="Genomic_DNA"/>
</dbReference>
<dbReference type="AlphaFoldDB" id="A0A556CAM2"/>